<dbReference type="InterPro" id="IPR019887">
    <property type="entry name" value="Tscrpt_reg_AsnC/Lrp_C"/>
</dbReference>
<dbReference type="Pfam" id="PF01037">
    <property type="entry name" value="AsnC_trans_reg"/>
    <property type="match status" value="1"/>
</dbReference>
<protein>
    <submittedName>
        <fullName evidence="6">Lrp/AsnC family transcriptional regulator</fullName>
    </submittedName>
</protein>
<dbReference type="InterPro" id="IPR000485">
    <property type="entry name" value="AsnC-type_HTH_dom"/>
</dbReference>
<dbReference type="SUPFAM" id="SSF54909">
    <property type="entry name" value="Dimeric alpha+beta barrel"/>
    <property type="match status" value="1"/>
</dbReference>
<accession>A0ABZ0VXF2</accession>
<keyword evidence="4" id="KW-1133">Transmembrane helix</keyword>
<reference evidence="6 7" key="1">
    <citation type="submission" date="2023-11" db="EMBL/GenBank/DDBJ databases">
        <authorList>
            <person name="Panchal A.K."/>
            <person name="Meaney J.S."/>
            <person name="Karas B.J."/>
            <person name="diCenzo G.C."/>
        </authorList>
    </citation>
    <scope>NUCLEOTIDE SEQUENCE [LARGE SCALE GENOMIC DNA]</scope>
    <source>
        <strain evidence="6 7">NZP2235</strain>
    </source>
</reference>
<dbReference type="PANTHER" id="PTHR30154:SF53">
    <property type="entry name" value="HTH-TYPE TRANSCRIPTIONAL REGULATOR LRPC"/>
    <property type="match status" value="1"/>
</dbReference>
<dbReference type="PROSITE" id="PS50956">
    <property type="entry name" value="HTH_ASNC_2"/>
    <property type="match status" value="1"/>
</dbReference>
<dbReference type="PRINTS" id="PR00033">
    <property type="entry name" value="HTHASNC"/>
</dbReference>
<dbReference type="PROSITE" id="PS00519">
    <property type="entry name" value="HTH_ASNC_1"/>
    <property type="match status" value="1"/>
</dbReference>
<dbReference type="SUPFAM" id="SSF46785">
    <property type="entry name" value="Winged helix' DNA-binding domain"/>
    <property type="match status" value="1"/>
</dbReference>
<keyword evidence="4" id="KW-0472">Membrane</keyword>
<dbReference type="Gene3D" id="1.10.10.10">
    <property type="entry name" value="Winged helix-like DNA-binding domain superfamily/Winged helix DNA-binding domain"/>
    <property type="match status" value="1"/>
</dbReference>
<evidence type="ECO:0000256" key="1">
    <source>
        <dbReference type="ARBA" id="ARBA00023015"/>
    </source>
</evidence>
<dbReference type="PANTHER" id="PTHR30154">
    <property type="entry name" value="LEUCINE-RESPONSIVE REGULATORY PROTEIN"/>
    <property type="match status" value="1"/>
</dbReference>
<dbReference type="Pfam" id="PF13404">
    <property type="entry name" value="HTH_AsnC-type"/>
    <property type="match status" value="1"/>
</dbReference>
<dbReference type="EMBL" id="CP139858">
    <property type="protein sequence ID" value="WQC00322.1"/>
    <property type="molecule type" value="Genomic_DNA"/>
</dbReference>
<proteinExistence type="predicted"/>
<keyword evidence="2" id="KW-0238">DNA-binding</keyword>
<evidence type="ECO:0000256" key="2">
    <source>
        <dbReference type="ARBA" id="ARBA00023125"/>
    </source>
</evidence>
<gene>
    <name evidence="6" type="ORF">U0R22_004524</name>
</gene>
<evidence type="ECO:0000259" key="5">
    <source>
        <dbReference type="PROSITE" id="PS50956"/>
    </source>
</evidence>
<sequence>MTIMKNNDERAPLDPTDIAIVEALQENGRIGISELGRRVGLSQPATSERVKRLEERGVIAGYTAVIDPAALGLGMMAIIRVRTTHEHIRPCLKQFAEMPEITEVHRLTGEDCFILKVLVPSPAHLETIVDTVARHGAVTTALVLRSETPKPIGRELIRGSGG</sequence>
<dbReference type="InterPro" id="IPR019885">
    <property type="entry name" value="Tscrpt_reg_HTH_AsnC-type_CS"/>
</dbReference>
<dbReference type="InterPro" id="IPR036388">
    <property type="entry name" value="WH-like_DNA-bd_sf"/>
</dbReference>
<dbReference type="Gene3D" id="3.30.70.920">
    <property type="match status" value="1"/>
</dbReference>
<name>A0ABZ0VXF2_9HYPH</name>
<evidence type="ECO:0000256" key="4">
    <source>
        <dbReference type="SAM" id="Phobius"/>
    </source>
</evidence>
<dbReference type="InterPro" id="IPR019888">
    <property type="entry name" value="Tscrpt_reg_AsnC-like"/>
</dbReference>
<dbReference type="SMART" id="SM00344">
    <property type="entry name" value="HTH_ASNC"/>
    <property type="match status" value="1"/>
</dbReference>
<keyword evidence="1" id="KW-0805">Transcription regulation</keyword>
<dbReference type="InterPro" id="IPR011991">
    <property type="entry name" value="ArsR-like_HTH"/>
</dbReference>
<feature type="domain" description="HTH asnC-type" evidence="5">
    <location>
        <begin position="13"/>
        <end position="74"/>
    </location>
</feature>
<keyword evidence="7" id="KW-1185">Reference proteome</keyword>
<evidence type="ECO:0000256" key="3">
    <source>
        <dbReference type="ARBA" id="ARBA00023163"/>
    </source>
</evidence>
<dbReference type="CDD" id="cd00090">
    <property type="entry name" value="HTH_ARSR"/>
    <property type="match status" value="1"/>
</dbReference>
<dbReference type="InterPro" id="IPR036390">
    <property type="entry name" value="WH_DNA-bd_sf"/>
</dbReference>
<dbReference type="InterPro" id="IPR011008">
    <property type="entry name" value="Dimeric_a/b-barrel"/>
</dbReference>
<evidence type="ECO:0000313" key="7">
    <source>
        <dbReference type="Proteomes" id="UP001322481"/>
    </source>
</evidence>
<feature type="transmembrane region" description="Helical" evidence="4">
    <location>
        <begin position="59"/>
        <end position="79"/>
    </location>
</feature>
<organism evidence="6 7">
    <name type="scientific">Mesorhizobium huakuii</name>
    <dbReference type="NCBI Taxonomy" id="28104"/>
    <lineage>
        <taxon>Bacteria</taxon>
        <taxon>Pseudomonadati</taxon>
        <taxon>Pseudomonadota</taxon>
        <taxon>Alphaproteobacteria</taxon>
        <taxon>Hyphomicrobiales</taxon>
        <taxon>Phyllobacteriaceae</taxon>
        <taxon>Mesorhizobium</taxon>
    </lineage>
</organism>
<evidence type="ECO:0000313" key="6">
    <source>
        <dbReference type="EMBL" id="WQC00322.1"/>
    </source>
</evidence>
<dbReference type="Proteomes" id="UP001322481">
    <property type="component" value="Chromosome"/>
</dbReference>
<keyword evidence="4" id="KW-0812">Transmembrane</keyword>
<keyword evidence="3" id="KW-0804">Transcription</keyword>